<comment type="caution">
    <text evidence="2">The sequence shown here is derived from an EMBL/GenBank/DDBJ whole genome shotgun (WGS) entry which is preliminary data.</text>
</comment>
<keyword evidence="3" id="KW-1185">Reference proteome</keyword>
<feature type="transmembrane region" description="Helical" evidence="1">
    <location>
        <begin position="64"/>
        <end position="85"/>
    </location>
</feature>
<sequence length="318" mass="35104">MGVTIAAAASLPLIMFAGTFPTGLLSSALDVFLALSMLVSSVTSWQLAGWWQCRFPDRPSVWQFILFVVVVSFLETAITVVVGWLNHDYYIGIEDVWYLPVWSLLWVALNIFVLRLSAPLCAFWHVAPGTESGVVRTDRWSIKAMIIVTSLAAGLFAMFRYQSEQIGAEAALMMPPLGLFLVIAVLQFARMLVLLFGAALTEEMPRRRNRFVMVVVCLAGATACAVGYDRIFEYWMDSGAGGLTVSMMSTSWTEQAVQSGILFLSHAWFFRRWRKAGFGLQLTGVIPRLLGLAERLDPNAERGACDVGTDAGPDQVQD</sequence>
<feature type="transmembrane region" description="Helical" evidence="1">
    <location>
        <begin position="140"/>
        <end position="159"/>
    </location>
</feature>
<accession>A0ABY1QDN3</accession>
<evidence type="ECO:0000313" key="2">
    <source>
        <dbReference type="EMBL" id="SMP65243.1"/>
    </source>
</evidence>
<organism evidence="2 3">
    <name type="scientific">Neorhodopirellula lusitana</name>
    <dbReference type="NCBI Taxonomy" id="445327"/>
    <lineage>
        <taxon>Bacteria</taxon>
        <taxon>Pseudomonadati</taxon>
        <taxon>Planctomycetota</taxon>
        <taxon>Planctomycetia</taxon>
        <taxon>Pirellulales</taxon>
        <taxon>Pirellulaceae</taxon>
        <taxon>Neorhodopirellula</taxon>
    </lineage>
</organism>
<feature type="transmembrane region" description="Helical" evidence="1">
    <location>
        <begin position="31"/>
        <end position="52"/>
    </location>
</feature>
<gene>
    <name evidence="2" type="ORF">SAMN06265222_10914</name>
</gene>
<keyword evidence="1" id="KW-0472">Membrane</keyword>
<keyword evidence="1" id="KW-0812">Transmembrane</keyword>
<feature type="transmembrane region" description="Helical" evidence="1">
    <location>
        <begin position="179"/>
        <end position="199"/>
    </location>
</feature>
<feature type="transmembrane region" description="Helical" evidence="1">
    <location>
        <begin position="252"/>
        <end position="270"/>
    </location>
</feature>
<feature type="transmembrane region" description="Helical" evidence="1">
    <location>
        <begin position="211"/>
        <end position="232"/>
    </location>
</feature>
<keyword evidence="1" id="KW-1133">Transmembrane helix</keyword>
<protein>
    <submittedName>
        <fullName evidence="2">Uncharacterized protein</fullName>
    </submittedName>
</protein>
<evidence type="ECO:0000313" key="3">
    <source>
        <dbReference type="Proteomes" id="UP001158067"/>
    </source>
</evidence>
<feature type="transmembrane region" description="Helical" evidence="1">
    <location>
        <begin position="105"/>
        <end position="128"/>
    </location>
</feature>
<name>A0ABY1QDN3_9BACT</name>
<proteinExistence type="predicted"/>
<evidence type="ECO:0000256" key="1">
    <source>
        <dbReference type="SAM" id="Phobius"/>
    </source>
</evidence>
<reference evidence="2 3" key="1">
    <citation type="submission" date="2017-05" db="EMBL/GenBank/DDBJ databases">
        <authorList>
            <person name="Varghese N."/>
            <person name="Submissions S."/>
        </authorList>
    </citation>
    <scope>NUCLEOTIDE SEQUENCE [LARGE SCALE GENOMIC DNA]</scope>
    <source>
        <strain evidence="2 3">DSM 25457</strain>
    </source>
</reference>
<dbReference type="EMBL" id="FXUG01000009">
    <property type="protein sequence ID" value="SMP65243.1"/>
    <property type="molecule type" value="Genomic_DNA"/>
</dbReference>
<dbReference type="Proteomes" id="UP001158067">
    <property type="component" value="Unassembled WGS sequence"/>
</dbReference>